<dbReference type="SUPFAM" id="SSF52540">
    <property type="entry name" value="P-loop containing nucleoside triphosphate hydrolases"/>
    <property type="match status" value="1"/>
</dbReference>
<keyword evidence="2" id="KW-1185">Reference proteome</keyword>
<evidence type="ECO:0000313" key="1">
    <source>
        <dbReference type="EMBL" id="MBC3920050.1"/>
    </source>
</evidence>
<evidence type="ECO:0000313" key="2">
    <source>
        <dbReference type="Proteomes" id="UP000650424"/>
    </source>
</evidence>
<dbReference type="InterPro" id="IPR047610">
    <property type="entry name" value="ImuA_translesion"/>
</dbReference>
<accession>A0ABR6ZW47</accession>
<organism evidence="1 2">
    <name type="scientific">Undibacterium hunanense</name>
    <dbReference type="NCBI Taxonomy" id="2762292"/>
    <lineage>
        <taxon>Bacteria</taxon>
        <taxon>Pseudomonadati</taxon>
        <taxon>Pseudomonadota</taxon>
        <taxon>Betaproteobacteria</taxon>
        <taxon>Burkholderiales</taxon>
        <taxon>Oxalobacteraceae</taxon>
        <taxon>Undibacterium</taxon>
    </lineage>
</organism>
<dbReference type="PIRSF" id="PIRSF037290">
    <property type="entry name" value="UCP037290"/>
    <property type="match status" value="1"/>
</dbReference>
<reference evidence="1 2" key="1">
    <citation type="submission" date="2020-08" db="EMBL/GenBank/DDBJ databases">
        <title>Novel species isolated from subtropical streams in China.</title>
        <authorList>
            <person name="Lu H."/>
        </authorList>
    </citation>
    <scope>NUCLEOTIDE SEQUENCE [LARGE SCALE GENOMIC DNA]</scope>
    <source>
        <strain evidence="1 2">CY18W</strain>
    </source>
</reference>
<dbReference type="NCBIfam" id="NF033429">
    <property type="entry name" value="ImuA_translesion"/>
    <property type="match status" value="1"/>
</dbReference>
<dbReference type="Gene3D" id="3.40.50.300">
    <property type="entry name" value="P-loop containing nucleotide triphosphate hydrolases"/>
    <property type="match status" value="1"/>
</dbReference>
<proteinExistence type="predicted"/>
<dbReference type="Proteomes" id="UP000650424">
    <property type="component" value="Unassembled WGS sequence"/>
</dbReference>
<protein>
    <submittedName>
        <fullName evidence="1">Translesion DNA synthesis-associated protein ImuA</fullName>
    </submittedName>
</protein>
<comment type="caution">
    <text evidence="1">The sequence shown here is derived from an EMBL/GenBank/DDBJ whole genome shotgun (WGS) entry which is preliminary data.</text>
</comment>
<dbReference type="EMBL" id="JACOGF010000013">
    <property type="protein sequence ID" value="MBC3920050.1"/>
    <property type="molecule type" value="Genomic_DNA"/>
</dbReference>
<dbReference type="InterPro" id="IPR017166">
    <property type="entry name" value="UCP037290"/>
</dbReference>
<dbReference type="InterPro" id="IPR027417">
    <property type="entry name" value="P-loop_NTPase"/>
</dbReference>
<name>A0ABR6ZW47_9BURK</name>
<sequence>MIAQSLIPPNLSSVLGKMPHAIWRASEMAVYKASTLSSGFKALDTELPNDGWPRSSLIELLVQQAGIGEMQLLKPALATIARSQRIALIQPPHAPNGLTCQNWNLSAERLMWLKAKTTADALWTTEQILKNGSCGAVLLWQTNIRAEALRRLNLAAQTTDTYFFLMRPISAQRDTSPAPLRLALRPARAGINVEIVKRQGPHSDLIHFINLHDMPVSRHNNSTEHDHAHVDLPAPAILATGSNQTILV</sequence>
<gene>
    <name evidence="1" type="primary">imuA</name>
    <name evidence="1" type="ORF">H8L32_21460</name>
</gene>
<dbReference type="RefSeq" id="WP_186949316.1">
    <property type="nucleotide sequence ID" value="NZ_JACOGF010000013.1"/>
</dbReference>